<dbReference type="Pfam" id="PF13508">
    <property type="entry name" value="Acetyltransf_7"/>
    <property type="match status" value="1"/>
</dbReference>
<name>A0ABP7I0X8_9ACTN</name>
<protein>
    <submittedName>
        <fullName evidence="2">GNAT family N-acetyltransferase</fullName>
    </submittedName>
</protein>
<dbReference type="RefSeq" id="WP_344772473.1">
    <property type="nucleotide sequence ID" value="NZ_BAABAH010000002.1"/>
</dbReference>
<dbReference type="PROSITE" id="PS51186">
    <property type="entry name" value="GNAT"/>
    <property type="match status" value="1"/>
</dbReference>
<keyword evidence="3" id="KW-1185">Reference proteome</keyword>
<reference evidence="3" key="1">
    <citation type="journal article" date="2019" name="Int. J. Syst. Evol. Microbiol.">
        <title>The Global Catalogue of Microorganisms (GCM) 10K type strain sequencing project: providing services to taxonomists for standard genome sequencing and annotation.</title>
        <authorList>
            <consortium name="The Broad Institute Genomics Platform"/>
            <consortium name="The Broad Institute Genome Sequencing Center for Infectious Disease"/>
            <person name="Wu L."/>
            <person name="Ma J."/>
        </authorList>
    </citation>
    <scope>NUCLEOTIDE SEQUENCE [LARGE SCALE GENOMIC DNA]</scope>
    <source>
        <strain evidence="3">JCM 16953</strain>
    </source>
</reference>
<sequence>MVGTTVAPAATADAGRVVRTLADAFADDPVLAWLLPSGRRAGRLTAHFRATVGGDVLGDGLSKVSPYGAVLVHPDGWRQSLLHQAGHAASYVRAFGHRLPWAVGVQAALERRHPREPHRYLSYIGVAAAGRGRGVGSALLAAVTAESDAAGLPTYLEASSPRNARLYRRHGFVTVDVVRPLGSPPLELMMRVVGG</sequence>
<dbReference type="PANTHER" id="PTHR42791:SF1">
    <property type="entry name" value="N-ACETYLTRANSFERASE DOMAIN-CONTAINING PROTEIN"/>
    <property type="match status" value="1"/>
</dbReference>
<evidence type="ECO:0000313" key="3">
    <source>
        <dbReference type="Proteomes" id="UP001501821"/>
    </source>
</evidence>
<comment type="caution">
    <text evidence="2">The sequence shown here is derived from an EMBL/GenBank/DDBJ whole genome shotgun (WGS) entry which is preliminary data.</text>
</comment>
<dbReference type="PANTHER" id="PTHR42791">
    <property type="entry name" value="GNAT FAMILY ACETYLTRANSFERASE"/>
    <property type="match status" value="1"/>
</dbReference>
<feature type="domain" description="N-acetyltransferase" evidence="1">
    <location>
        <begin position="4"/>
        <end position="191"/>
    </location>
</feature>
<gene>
    <name evidence="2" type="ORF">GCM10022242_07610</name>
</gene>
<dbReference type="InterPro" id="IPR016181">
    <property type="entry name" value="Acyl_CoA_acyltransferase"/>
</dbReference>
<dbReference type="InterPro" id="IPR052523">
    <property type="entry name" value="Trichothecene_AcTrans"/>
</dbReference>
<dbReference type="Gene3D" id="3.40.630.30">
    <property type="match status" value="1"/>
</dbReference>
<dbReference type="EMBL" id="BAABAH010000002">
    <property type="protein sequence ID" value="GAA3807144.1"/>
    <property type="molecule type" value="Genomic_DNA"/>
</dbReference>
<proteinExistence type="predicted"/>
<dbReference type="SUPFAM" id="SSF55729">
    <property type="entry name" value="Acyl-CoA N-acyltransferases (Nat)"/>
    <property type="match status" value="1"/>
</dbReference>
<evidence type="ECO:0000259" key="1">
    <source>
        <dbReference type="PROSITE" id="PS51186"/>
    </source>
</evidence>
<dbReference type="CDD" id="cd04301">
    <property type="entry name" value="NAT_SF"/>
    <property type="match status" value="1"/>
</dbReference>
<evidence type="ECO:0000313" key="2">
    <source>
        <dbReference type="EMBL" id="GAA3807144.1"/>
    </source>
</evidence>
<organism evidence="2 3">
    <name type="scientific">Nocardioides panacisoli</name>
    <dbReference type="NCBI Taxonomy" id="627624"/>
    <lineage>
        <taxon>Bacteria</taxon>
        <taxon>Bacillati</taxon>
        <taxon>Actinomycetota</taxon>
        <taxon>Actinomycetes</taxon>
        <taxon>Propionibacteriales</taxon>
        <taxon>Nocardioidaceae</taxon>
        <taxon>Nocardioides</taxon>
    </lineage>
</organism>
<accession>A0ABP7I0X8</accession>
<dbReference type="InterPro" id="IPR000182">
    <property type="entry name" value="GNAT_dom"/>
</dbReference>
<dbReference type="Proteomes" id="UP001501821">
    <property type="component" value="Unassembled WGS sequence"/>
</dbReference>